<dbReference type="EMBL" id="BOOH01000047">
    <property type="protein sequence ID" value="GIH79251.1"/>
    <property type="molecule type" value="Genomic_DNA"/>
</dbReference>
<organism evidence="1 2">
    <name type="scientific">Planobispora longispora</name>
    <dbReference type="NCBI Taxonomy" id="28887"/>
    <lineage>
        <taxon>Bacteria</taxon>
        <taxon>Bacillati</taxon>
        <taxon>Actinomycetota</taxon>
        <taxon>Actinomycetes</taxon>
        <taxon>Streptosporangiales</taxon>
        <taxon>Streptosporangiaceae</taxon>
        <taxon>Planobispora</taxon>
    </lineage>
</organism>
<evidence type="ECO:0000313" key="1">
    <source>
        <dbReference type="EMBL" id="GIH79251.1"/>
    </source>
</evidence>
<name>A0A8J3RS79_9ACTN</name>
<accession>A0A8J3RS79</accession>
<gene>
    <name evidence="1" type="ORF">Plo01_56800</name>
</gene>
<dbReference type="Proteomes" id="UP000616724">
    <property type="component" value="Unassembled WGS sequence"/>
</dbReference>
<sequence>MSEINGDNRLADDETTVSLVRTRIEDLRKAITALSGLDPASSPREVLDLVTADLAS</sequence>
<reference evidence="1 2" key="1">
    <citation type="submission" date="2021-01" db="EMBL/GenBank/DDBJ databases">
        <title>Whole genome shotgun sequence of Planobispora longispora NBRC 13918.</title>
        <authorList>
            <person name="Komaki H."/>
            <person name="Tamura T."/>
        </authorList>
    </citation>
    <scope>NUCLEOTIDE SEQUENCE [LARGE SCALE GENOMIC DNA]</scope>
    <source>
        <strain evidence="1 2">NBRC 13918</strain>
    </source>
</reference>
<dbReference type="RefSeq" id="WP_203893727.1">
    <property type="nucleotide sequence ID" value="NZ_BOOH01000047.1"/>
</dbReference>
<proteinExistence type="predicted"/>
<dbReference type="AlphaFoldDB" id="A0A8J3RS79"/>
<evidence type="ECO:0000313" key="2">
    <source>
        <dbReference type="Proteomes" id="UP000616724"/>
    </source>
</evidence>
<protein>
    <submittedName>
        <fullName evidence="1">Uncharacterized protein</fullName>
    </submittedName>
</protein>
<keyword evidence="2" id="KW-1185">Reference proteome</keyword>
<comment type="caution">
    <text evidence="1">The sequence shown here is derived from an EMBL/GenBank/DDBJ whole genome shotgun (WGS) entry which is preliminary data.</text>
</comment>